<dbReference type="NCBIfam" id="TIGR01845">
    <property type="entry name" value="outer_NodT"/>
    <property type="match status" value="1"/>
</dbReference>
<dbReference type="KEGG" id="mpt:Mpe_A3723"/>
<keyword evidence="2" id="KW-1134">Transmembrane beta strand</keyword>
<keyword evidence="2" id="KW-0449">Lipoprotein</keyword>
<evidence type="ECO:0000256" key="1">
    <source>
        <dbReference type="ARBA" id="ARBA00007613"/>
    </source>
</evidence>
<name>A2SM87_METPP</name>
<sequence>MNTLSRPMSTMLPRPAPRWRASALLIALALAGCATAIDTTRPTLDLPPQWNEAATAASGPLQRDWWRGFQSDELARLIDAAQAGSPTLAIAAERVQQAEIAVRSAGATLFPSVSVSGNSGARRADPGPGFDASTSKSSSVSLGVSYEIDLWGRLAAGVKGAEASLAASRYDLETARLSLSTGVANAYFQVLALRMRIEIARDNLAIAERVFGIVESRYRNGAASALDVSRQRITVLSQRATLEPLEVQERQTVTALAILLGRPPQALQVETRSFERFAVPEAGAGLPSELLVRRPDLASAEAQLAAADADVAAARAALLPSVSLSGSAGLASTALLSLANPSSSLGLSASIVQTLFDGGRLRNQVALGESARRQLVESYRLAIYTALKEVEDALGNAVRNRGQEQAQLAIRDEAQRSLRLAELRYREGADDLTSVLDAQRTLFSSIDQLAQLRLARLTAALDLFKALGGGWSMSGRQLSS</sequence>
<dbReference type="PANTHER" id="PTHR30203">
    <property type="entry name" value="OUTER MEMBRANE CATION EFFLUX PROTEIN"/>
    <property type="match status" value="1"/>
</dbReference>
<keyword evidence="2" id="KW-0564">Palmitate</keyword>
<feature type="chain" id="PRO_5001436402" evidence="2">
    <location>
        <begin position="37"/>
        <end position="480"/>
    </location>
</feature>
<dbReference type="GO" id="GO:0005886">
    <property type="term" value="C:plasma membrane"/>
    <property type="evidence" value="ECO:0007669"/>
    <property type="project" value="UniProtKB-SubCell"/>
</dbReference>
<dbReference type="AlphaFoldDB" id="A2SM87"/>
<keyword evidence="5" id="KW-1185">Reference proteome</keyword>
<dbReference type="PROSITE" id="PS51257">
    <property type="entry name" value="PROKAR_LIPOPROTEIN"/>
    <property type="match status" value="1"/>
</dbReference>
<dbReference type="InterPro" id="IPR003423">
    <property type="entry name" value="OMP_efflux"/>
</dbReference>
<dbReference type="HOGENOM" id="CLU_012817_13_1_4"/>
<dbReference type="Pfam" id="PF02321">
    <property type="entry name" value="OEP"/>
    <property type="match status" value="2"/>
</dbReference>
<dbReference type="SUPFAM" id="SSF56954">
    <property type="entry name" value="Outer membrane efflux proteins (OEP)"/>
    <property type="match status" value="1"/>
</dbReference>
<dbReference type="Gene3D" id="2.20.200.10">
    <property type="entry name" value="Outer membrane efflux proteins (OEP)"/>
    <property type="match status" value="1"/>
</dbReference>
<dbReference type="Proteomes" id="UP000000366">
    <property type="component" value="Chromosome"/>
</dbReference>
<keyword evidence="2" id="KW-0472">Membrane</keyword>
<accession>A2SM87</accession>
<dbReference type="EMBL" id="CP000555">
    <property type="protein sequence ID" value="ABM96676.1"/>
    <property type="molecule type" value="Genomic_DNA"/>
</dbReference>
<evidence type="ECO:0000256" key="2">
    <source>
        <dbReference type="RuleBase" id="RU362097"/>
    </source>
</evidence>
<evidence type="ECO:0000313" key="4">
    <source>
        <dbReference type="EMBL" id="ABM96676.1"/>
    </source>
</evidence>
<dbReference type="STRING" id="420662.Mpe_A3723"/>
<keyword evidence="2" id="KW-0812">Transmembrane</keyword>
<feature type="region of interest" description="Disordered" evidence="3">
    <location>
        <begin position="116"/>
        <end position="137"/>
    </location>
</feature>
<protein>
    <submittedName>
        <fullName evidence="4">Putative outer membrane protein</fullName>
    </submittedName>
</protein>
<comment type="subcellular location">
    <subcellularLocation>
        <location evidence="2">Cell membrane</location>
        <topology evidence="2">Lipid-anchor</topology>
    </subcellularLocation>
</comment>
<evidence type="ECO:0000313" key="5">
    <source>
        <dbReference type="Proteomes" id="UP000000366"/>
    </source>
</evidence>
<dbReference type="Gene3D" id="1.20.1600.10">
    <property type="entry name" value="Outer membrane efflux proteins (OEP)"/>
    <property type="match status" value="1"/>
</dbReference>
<keyword evidence="2" id="KW-0732">Signal</keyword>
<evidence type="ECO:0000256" key="3">
    <source>
        <dbReference type="SAM" id="MobiDB-lite"/>
    </source>
</evidence>
<dbReference type="eggNOG" id="COG1538">
    <property type="taxonomic scope" value="Bacteria"/>
</dbReference>
<comment type="similarity">
    <text evidence="1 2">Belongs to the outer membrane factor (OMF) (TC 1.B.17) family.</text>
</comment>
<dbReference type="InterPro" id="IPR010131">
    <property type="entry name" value="MdtP/NodT-like"/>
</dbReference>
<dbReference type="PANTHER" id="PTHR30203:SF33">
    <property type="entry name" value="BLR4455 PROTEIN"/>
    <property type="match status" value="1"/>
</dbReference>
<reference evidence="4 5" key="1">
    <citation type="journal article" date="2007" name="J. Bacteriol.">
        <title>Whole-genome analysis of the methyl tert-butyl ether-degrading beta-proteobacterium Methylibium petroleiphilum PM1.</title>
        <authorList>
            <person name="Kane S.R."/>
            <person name="Chakicherla A.Y."/>
            <person name="Chain P.S.G."/>
            <person name="Schmidt R."/>
            <person name="Shin M.W."/>
            <person name="Legler T.C."/>
            <person name="Scow K.M."/>
            <person name="Larimer F.W."/>
            <person name="Lucas S.M."/>
            <person name="Richardson P.M."/>
            <person name="Hristova K.R."/>
        </authorList>
    </citation>
    <scope>NUCLEOTIDE SEQUENCE [LARGE SCALE GENOMIC DNA]</scope>
    <source>
        <strain evidence="5">ATCC BAA-1232 / LMG 22953 / PM1</strain>
    </source>
</reference>
<gene>
    <name evidence="4" type="ordered locus">Mpe_A3723</name>
</gene>
<organism evidence="4 5">
    <name type="scientific">Methylibium petroleiphilum (strain ATCC BAA-1232 / LMG 22953 / PM1)</name>
    <dbReference type="NCBI Taxonomy" id="420662"/>
    <lineage>
        <taxon>Bacteria</taxon>
        <taxon>Pseudomonadati</taxon>
        <taxon>Pseudomonadota</taxon>
        <taxon>Betaproteobacteria</taxon>
        <taxon>Burkholderiales</taxon>
        <taxon>Sphaerotilaceae</taxon>
        <taxon>Methylibium</taxon>
    </lineage>
</organism>
<proteinExistence type="inferred from homology"/>
<feature type="signal peptide" evidence="2">
    <location>
        <begin position="1"/>
        <end position="36"/>
    </location>
</feature>
<dbReference type="GO" id="GO:0015562">
    <property type="term" value="F:efflux transmembrane transporter activity"/>
    <property type="evidence" value="ECO:0007669"/>
    <property type="project" value="InterPro"/>
</dbReference>